<dbReference type="Proteomes" id="UP000673691">
    <property type="component" value="Unassembled WGS sequence"/>
</dbReference>
<dbReference type="EMBL" id="JAEFCI010010514">
    <property type="protein sequence ID" value="KAG5457165.1"/>
    <property type="molecule type" value="Genomic_DNA"/>
</dbReference>
<feature type="compositionally biased region" description="Basic and acidic residues" evidence="1">
    <location>
        <begin position="92"/>
        <end position="105"/>
    </location>
</feature>
<accession>A0A8H7ZQ23</accession>
<protein>
    <submittedName>
        <fullName evidence="2">Uncharacterized protein</fullName>
    </submittedName>
</protein>
<gene>
    <name evidence="2" type="ORF">BJ554DRAFT_2894</name>
</gene>
<name>A0A8H7ZQ23_9FUNG</name>
<organism evidence="2 3">
    <name type="scientific">Olpidium bornovanus</name>
    <dbReference type="NCBI Taxonomy" id="278681"/>
    <lineage>
        <taxon>Eukaryota</taxon>
        <taxon>Fungi</taxon>
        <taxon>Fungi incertae sedis</taxon>
        <taxon>Olpidiomycota</taxon>
        <taxon>Olpidiomycotina</taxon>
        <taxon>Olpidiomycetes</taxon>
        <taxon>Olpidiales</taxon>
        <taxon>Olpidiaceae</taxon>
        <taxon>Olpidium</taxon>
    </lineage>
</organism>
<dbReference type="AlphaFoldDB" id="A0A8H7ZQ23"/>
<keyword evidence="3" id="KW-1185">Reference proteome</keyword>
<evidence type="ECO:0000313" key="2">
    <source>
        <dbReference type="EMBL" id="KAG5457165.1"/>
    </source>
</evidence>
<comment type="caution">
    <text evidence="2">The sequence shown here is derived from an EMBL/GenBank/DDBJ whole genome shotgun (WGS) entry which is preliminary data.</text>
</comment>
<feature type="region of interest" description="Disordered" evidence="1">
    <location>
        <begin position="80"/>
        <end position="105"/>
    </location>
</feature>
<proteinExistence type="predicted"/>
<evidence type="ECO:0000313" key="3">
    <source>
        <dbReference type="Proteomes" id="UP000673691"/>
    </source>
</evidence>
<evidence type="ECO:0000256" key="1">
    <source>
        <dbReference type="SAM" id="MobiDB-lite"/>
    </source>
</evidence>
<reference evidence="2 3" key="1">
    <citation type="journal article" name="Sci. Rep.">
        <title>Genome-scale phylogenetic analyses confirm Olpidium as the closest living zoosporic fungus to the non-flagellated, terrestrial fungi.</title>
        <authorList>
            <person name="Chang Y."/>
            <person name="Rochon D."/>
            <person name="Sekimoto S."/>
            <person name="Wang Y."/>
            <person name="Chovatia M."/>
            <person name="Sandor L."/>
            <person name="Salamov A."/>
            <person name="Grigoriev I.V."/>
            <person name="Stajich J.E."/>
            <person name="Spatafora J.W."/>
        </authorList>
    </citation>
    <scope>NUCLEOTIDE SEQUENCE [LARGE SCALE GENOMIC DNA]</scope>
    <source>
        <strain evidence="2">S191</strain>
    </source>
</reference>
<sequence length="414" mass="44452">MNGEKQVAATQPVERIFCPALYRAVAAFLVSISLGGKKKVICMGVEPRKGSLGHEKQQKVSAGARKCPIAHANAAVASAITPATTAATPHSDTQRHDDHTDDRRAKGNCGMRRAREALAVAFRAAGASAACWPRRFPLSRAGAPAALGEARHRRDVRGFRGSARRASFWSTLMQTGAGPNAPLKGSVPDVLKEKVLQLKKNPGGETRGRVLALERDTVRFFQLVLQVSELASGCTSLSQIQMRTGDTASRFREMENDGLILEAPVSDDGLALLVTLDPNVGKKLPLSDHAFTIFLVGGVGHCFEAGLAAVDDIAVASAEAALVPASVQSCSQICDRLLRSLTCRYFSELQRAGHGFHQFSPEHLAHGRHWGRSEGIDRHLRRQKLRTPGVGLFPTCSNAGVNIRFMKSPSGISC</sequence>